<dbReference type="GO" id="GO:0006353">
    <property type="term" value="P:DNA-templated transcription termination"/>
    <property type="evidence" value="ECO:0007669"/>
    <property type="project" value="InterPro"/>
</dbReference>
<gene>
    <name evidence="3" type="ORF">CVIRNUC_005535</name>
</gene>
<sequence>MLGKATCGHMPALAPLPLGRARECRSAAFRSQSPARVGHTSRCRAAKDADELQLVSREETTDGAILFVFGDEAAAAAHQTESPPKVEEPAQPKHKQAEPLEQLKSAAQSPPAAQEEASQPEAAYEKTRGKKVKEAVMEAKVKHGAEQSGMVDVAHQDSVLANGAALLPDFEEDEDPDELLSDEDAPDLQDEIAKTLTSLKVKDLKEMCKERKIRGYSSMRKSQLVRTLKPILAEEM</sequence>
<evidence type="ECO:0000313" key="3">
    <source>
        <dbReference type="EMBL" id="CAK0782039.1"/>
    </source>
</evidence>
<name>A0AAV1I4P7_9CHLO</name>
<evidence type="ECO:0000259" key="2">
    <source>
        <dbReference type="SMART" id="SM00959"/>
    </source>
</evidence>
<feature type="domain" description="Rho termination factor-like N-terminal" evidence="2">
    <location>
        <begin position="195"/>
        <end position="235"/>
    </location>
</feature>
<organism evidence="3 4">
    <name type="scientific">Coccomyxa viridis</name>
    <dbReference type="NCBI Taxonomy" id="1274662"/>
    <lineage>
        <taxon>Eukaryota</taxon>
        <taxon>Viridiplantae</taxon>
        <taxon>Chlorophyta</taxon>
        <taxon>core chlorophytes</taxon>
        <taxon>Trebouxiophyceae</taxon>
        <taxon>Trebouxiophyceae incertae sedis</taxon>
        <taxon>Coccomyxaceae</taxon>
        <taxon>Coccomyxa</taxon>
    </lineage>
</organism>
<feature type="compositionally biased region" description="Low complexity" evidence="1">
    <location>
        <begin position="105"/>
        <end position="122"/>
    </location>
</feature>
<evidence type="ECO:0000256" key="1">
    <source>
        <dbReference type="SAM" id="MobiDB-lite"/>
    </source>
</evidence>
<evidence type="ECO:0000313" key="4">
    <source>
        <dbReference type="Proteomes" id="UP001314263"/>
    </source>
</evidence>
<proteinExistence type="predicted"/>
<dbReference type="Proteomes" id="UP001314263">
    <property type="component" value="Unassembled WGS sequence"/>
</dbReference>
<keyword evidence="4" id="KW-1185">Reference proteome</keyword>
<feature type="compositionally biased region" description="Basic and acidic residues" evidence="1">
    <location>
        <begin position="84"/>
        <end position="98"/>
    </location>
</feature>
<comment type="caution">
    <text evidence="3">The sequence shown here is derived from an EMBL/GenBank/DDBJ whole genome shotgun (WGS) entry which is preliminary data.</text>
</comment>
<dbReference type="InterPro" id="IPR011112">
    <property type="entry name" value="Rho-like_N"/>
</dbReference>
<dbReference type="SMART" id="SM00959">
    <property type="entry name" value="Rho_N"/>
    <property type="match status" value="1"/>
</dbReference>
<accession>A0AAV1I4P7</accession>
<feature type="region of interest" description="Disordered" evidence="1">
    <location>
        <begin position="75"/>
        <end position="130"/>
    </location>
</feature>
<protein>
    <recommendedName>
        <fullName evidence="2">Rho termination factor-like N-terminal domain-containing protein</fullName>
    </recommendedName>
</protein>
<dbReference type="EMBL" id="CAUYUE010000006">
    <property type="protein sequence ID" value="CAK0782039.1"/>
    <property type="molecule type" value="Genomic_DNA"/>
</dbReference>
<reference evidence="3 4" key="1">
    <citation type="submission" date="2023-10" db="EMBL/GenBank/DDBJ databases">
        <authorList>
            <person name="Maclean D."/>
            <person name="Macfadyen A."/>
        </authorList>
    </citation>
    <scope>NUCLEOTIDE SEQUENCE [LARGE SCALE GENOMIC DNA]</scope>
</reference>
<dbReference type="AlphaFoldDB" id="A0AAV1I4P7"/>
<dbReference type="Pfam" id="PF07498">
    <property type="entry name" value="Rho_N"/>
    <property type="match status" value="1"/>
</dbReference>